<evidence type="ECO:0000256" key="6">
    <source>
        <dbReference type="ARBA" id="ARBA00022692"/>
    </source>
</evidence>
<keyword evidence="11" id="KW-0325">Glycoprotein</keyword>
<dbReference type="GO" id="GO:0005886">
    <property type="term" value="C:plasma membrane"/>
    <property type="evidence" value="ECO:0007669"/>
    <property type="project" value="UniProtKB-SubCell"/>
</dbReference>
<dbReference type="AlphaFoldDB" id="A0AAE1N8Q2"/>
<dbReference type="Pfam" id="PF13855">
    <property type="entry name" value="LRR_8"/>
    <property type="match status" value="1"/>
</dbReference>
<protein>
    <submittedName>
        <fullName evidence="13">Uncharacterized protein</fullName>
    </submittedName>
</protein>
<evidence type="ECO:0000256" key="8">
    <source>
        <dbReference type="ARBA" id="ARBA00022737"/>
    </source>
</evidence>
<keyword evidence="10 12" id="KW-0472">Membrane</keyword>
<dbReference type="FunFam" id="3.80.10.10:FF:000233">
    <property type="entry name" value="Leucine-rich repeat receptor-like protein kinase TDR"/>
    <property type="match status" value="1"/>
</dbReference>
<dbReference type="InterPro" id="IPR032675">
    <property type="entry name" value="LRR_dom_sf"/>
</dbReference>
<organism evidence="13 14">
    <name type="scientific">Acacia crassicarpa</name>
    <name type="common">northern wattle</name>
    <dbReference type="NCBI Taxonomy" id="499986"/>
    <lineage>
        <taxon>Eukaryota</taxon>
        <taxon>Viridiplantae</taxon>
        <taxon>Streptophyta</taxon>
        <taxon>Embryophyta</taxon>
        <taxon>Tracheophyta</taxon>
        <taxon>Spermatophyta</taxon>
        <taxon>Magnoliopsida</taxon>
        <taxon>eudicotyledons</taxon>
        <taxon>Gunneridae</taxon>
        <taxon>Pentapetalae</taxon>
        <taxon>rosids</taxon>
        <taxon>fabids</taxon>
        <taxon>Fabales</taxon>
        <taxon>Fabaceae</taxon>
        <taxon>Caesalpinioideae</taxon>
        <taxon>mimosoid clade</taxon>
        <taxon>Acacieae</taxon>
        <taxon>Acacia</taxon>
    </lineage>
</organism>
<name>A0AAE1N8Q2_9FABA</name>
<keyword evidence="8" id="KW-0677">Repeat</keyword>
<dbReference type="PANTHER" id="PTHR48062:SF21">
    <property type="entry name" value="RECEPTOR-LIKE PROTEIN 12"/>
    <property type="match status" value="1"/>
</dbReference>
<evidence type="ECO:0000256" key="5">
    <source>
        <dbReference type="ARBA" id="ARBA00022614"/>
    </source>
</evidence>
<feature type="transmembrane region" description="Helical" evidence="12">
    <location>
        <begin position="758"/>
        <end position="780"/>
    </location>
</feature>
<accession>A0AAE1N8Q2</accession>
<dbReference type="SUPFAM" id="SSF52047">
    <property type="entry name" value="RNI-like"/>
    <property type="match status" value="1"/>
</dbReference>
<sequence>MRLSNLELLDLQHNQLTEVPSFDISHSRNLKSLWLTFNFIEGSLPESITSLTSLTDLELGNNNLSGSLPQQGGLCNMKNLAYLGLSSNKFDGQLPMCLSNLTSLRTLRLSGNRFEGTFPFSLFQTLRSLAVIFLSDDYFNGSFPISLLANHSNLTVFSISCVNANLKLETENPPFIPSFQLRLFDINNCILNEANNNKLPTFLLHQHDLLYLNLVHLTISGAFPSWLLTNNTQLNQFNLTHNLFTGPFELNSTSKLLQMEYFDISYNSIGDEMPPHIGFIFPNLISLAMSSASLRGCFPASIGELRQLNDLDLSNNNLSGYLPQEFGHGHNELRFLKLSNNNLSGPCLPLRSNFTRLLFMDLNNNTFKGKFPSGIINSTQLRMLDVSANQLFGEIPSWIGNFRNLSYLILSKNSFMGSLPQNFCNLTKLTYLDLSQNKFSSSLPRCMNMPFLQYLHLKGNHFMGPLPSTLVNSPLLTLDVMNNNFSGQVPRLLGSFLNLRVLIFKKNNLEGSIPDNLCVLKNISMLDFSQNKLSGKIPYCLDNITFGRRDTLGETKIGRFGVSWTTSAFSFIIQLATGEVSIVQGVKRDITLYRDQEVGFTSKRRDESYKGSILDFMAGMDLSENRLTGEIPLQIGSLSAIHALNLSHNHLKGPIPETLCNLRDLESLDLSHNILTGHIPAQLTQLYSLSVFSVAYNNLSGMTPDMKNQFSTFGSSSYEGNPFLYGPPLQQNCSSIDKSITGRNKQSHHLEANDFRDAFLWSFVGAFTVFFLGIIGVLYLNPYVCNYKLLLLERVITSYLYEWWQKRKTF</sequence>
<keyword evidence="7" id="KW-0732">Signal</keyword>
<keyword evidence="4" id="KW-1003">Cell membrane</keyword>
<evidence type="ECO:0000256" key="1">
    <source>
        <dbReference type="ARBA" id="ARBA00004167"/>
    </source>
</evidence>
<evidence type="ECO:0000256" key="10">
    <source>
        <dbReference type="ARBA" id="ARBA00023136"/>
    </source>
</evidence>
<comment type="caution">
    <text evidence="13">The sequence shown here is derived from an EMBL/GenBank/DDBJ whole genome shotgun (WGS) entry which is preliminary data.</text>
</comment>
<dbReference type="FunFam" id="3.80.10.10:FF:000213">
    <property type="entry name" value="Tyrosine-sulfated glycopeptide receptor 1"/>
    <property type="match status" value="1"/>
</dbReference>
<comment type="similarity">
    <text evidence="3">Belongs to the RLP family.</text>
</comment>
<keyword evidence="6 12" id="KW-0812">Transmembrane</keyword>
<dbReference type="PRINTS" id="PR00019">
    <property type="entry name" value="LEURICHRPT"/>
</dbReference>
<dbReference type="Proteomes" id="UP001293593">
    <property type="component" value="Unassembled WGS sequence"/>
</dbReference>
<evidence type="ECO:0000256" key="9">
    <source>
        <dbReference type="ARBA" id="ARBA00022989"/>
    </source>
</evidence>
<keyword evidence="5" id="KW-0433">Leucine-rich repeat</keyword>
<dbReference type="SMART" id="SM00369">
    <property type="entry name" value="LRR_TYP"/>
    <property type="match status" value="6"/>
</dbReference>
<dbReference type="GO" id="GO:0009791">
    <property type="term" value="P:post-embryonic development"/>
    <property type="evidence" value="ECO:0007669"/>
    <property type="project" value="UniProtKB-ARBA"/>
</dbReference>
<evidence type="ECO:0000313" key="14">
    <source>
        <dbReference type="Proteomes" id="UP001293593"/>
    </source>
</evidence>
<dbReference type="SMART" id="SM00365">
    <property type="entry name" value="LRR_SD22"/>
    <property type="match status" value="5"/>
</dbReference>
<evidence type="ECO:0000313" key="13">
    <source>
        <dbReference type="EMBL" id="KAK4284041.1"/>
    </source>
</evidence>
<gene>
    <name evidence="13" type="ORF">QN277_000923</name>
</gene>
<dbReference type="SUPFAM" id="SSF52058">
    <property type="entry name" value="L domain-like"/>
    <property type="match status" value="2"/>
</dbReference>
<dbReference type="EMBL" id="JAWXYG010000001">
    <property type="protein sequence ID" value="KAK4284041.1"/>
    <property type="molecule type" value="Genomic_DNA"/>
</dbReference>
<evidence type="ECO:0000256" key="3">
    <source>
        <dbReference type="ARBA" id="ARBA00009592"/>
    </source>
</evidence>
<evidence type="ECO:0000256" key="4">
    <source>
        <dbReference type="ARBA" id="ARBA00022475"/>
    </source>
</evidence>
<dbReference type="Pfam" id="PF00560">
    <property type="entry name" value="LRR_1"/>
    <property type="match status" value="7"/>
</dbReference>
<evidence type="ECO:0000256" key="11">
    <source>
        <dbReference type="ARBA" id="ARBA00023180"/>
    </source>
</evidence>
<dbReference type="InterPro" id="IPR001611">
    <property type="entry name" value="Leu-rich_rpt"/>
</dbReference>
<evidence type="ECO:0000256" key="12">
    <source>
        <dbReference type="SAM" id="Phobius"/>
    </source>
</evidence>
<dbReference type="Gene3D" id="3.80.10.10">
    <property type="entry name" value="Ribonuclease Inhibitor"/>
    <property type="match status" value="5"/>
</dbReference>
<reference evidence="13" key="1">
    <citation type="submission" date="2023-10" db="EMBL/GenBank/DDBJ databases">
        <title>Chromosome-level genome of the transformable northern wattle, Acacia crassicarpa.</title>
        <authorList>
            <person name="Massaro I."/>
            <person name="Sinha N.R."/>
            <person name="Poethig S."/>
            <person name="Leichty A.R."/>
        </authorList>
    </citation>
    <scope>NUCLEOTIDE SEQUENCE</scope>
    <source>
        <strain evidence="13">Acra3RX</strain>
        <tissue evidence="13">Leaf</tissue>
    </source>
</reference>
<dbReference type="InterPro" id="IPR003591">
    <property type="entry name" value="Leu-rich_rpt_typical-subtyp"/>
</dbReference>
<dbReference type="InterPro" id="IPR051502">
    <property type="entry name" value="RLP_Defense_Trigger"/>
</dbReference>
<keyword evidence="9 12" id="KW-1133">Transmembrane helix</keyword>
<comment type="subcellular location">
    <subcellularLocation>
        <location evidence="2">Cell membrane</location>
    </subcellularLocation>
    <subcellularLocation>
        <location evidence="1">Membrane</location>
        <topology evidence="1">Single-pass membrane protein</topology>
    </subcellularLocation>
</comment>
<dbReference type="PANTHER" id="PTHR48062">
    <property type="entry name" value="RECEPTOR-LIKE PROTEIN 14"/>
    <property type="match status" value="1"/>
</dbReference>
<keyword evidence="14" id="KW-1185">Reference proteome</keyword>
<evidence type="ECO:0000256" key="7">
    <source>
        <dbReference type="ARBA" id="ARBA00022729"/>
    </source>
</evidence>
<evidence type="ECO:0000256" key="2">
    <source>
        <dbReference type="ARBA" id="ARBA00004236"/>
    </source>
</evidence>
<proteinExistence type="inferred from homology"/>
<dbReference type="PROSITE" id="PS51450">
    <property type="entry name" value="LRR"/>
    <property type="match status" value="1"/>
</dbReference>